<feature type="region of interest" description="Disordered" evidence="1">
    <location>
        <begin position="1"/>
        <end position="29"/>
    </location>
</feature>
<evidence type="ECO:0000259" key="2">
    <source>
        <dbReference type="PROSITE" id="PS51192"/>
    </source>
</evidence>
<organism evidence="4 5">
    <name type="scientific">Streptacidiphilus jeojiensis</name>
    <dbReference type="NCBI Taxonomy" id="3229225"/>
    <lineage>
        <taxon>Bacteria</taxon>
        <taxon>Bacillati</taxon>
        <taxon>Actinomycetota</taxon>
        <taxon>Actinomycetes</taxon>
        <taxon>Kitasatosporales</taxon>
        <taxon>Streptomycetaceae</taxon>
        <taxon>Streptacidiphilus</taxon>
    </lineage>
</organism>
<dbReference type="Pfam" id="PF00271">
    <property type="entry name" value="Helicase_C"/>
    <property type="match status" value="1"/>
</dbReference>
<dbReference type="InterPro" id="IPR006935">
    <property type="entry name" value="Helicase/UvrB_N"/>
</dbReference>
<dbReference type="PROSITE" id="PS51194">
    <property type="entry name" value="HELICASE_CTER"/>
    <property type="match status" value="1"/>
</dbReference>
<dbReference type="SMART" id="SM00487">
    <property type="entry name" value="DEXDc"/>
    <property type="match status" value="1"/>
</dbReference>
<dbReference type="PROSITE" id="PS51192">
    <property type="entry name" value="HELICASE_ATP_BIND_1"/>
    <property type="match status" value="1"/>
</dbReference>
<evidence type="ECO:0000313" key="5">
    <source>
        <dbReference type="Proteomes" id="UP001592581"/>
    </source>
</evidence>
<dbReference type="Pfam" id="PF04851">
    <property type="entry name" value="ResIII"/>
    <property type="match status" value="1"/>
</dbReference>
<name>A0ABV6XEE6_9ACTN</name>
<feature type="domain" description="Helicase ATP-binding" evidence="2">
    <location>
        <begin position="28"/>
        <end position="210"/>
    </location>
</feature>
<feature type="domain" description="Helicase C-terminal" evidence="3">
    <location>
        <begin position="278"/>
        <end position="451"/>
    </location>
</feature>
<dbReference type="PANTHER" id="PTHR47396:SF1">
    <property type="entry name" value="ATP-DEPENDENT HELICASE IRC3-RELATED"/>
    <property type="match status" value="1"/>
</dbReference>
<dbReference type="RefSeq" id="WP_380561393.1">
    <property type="nucleotide sequence ID" value="NZ_JBEUKS010000001.1"/>
</dbReference>
<evidence type="ECO:0000256" key="1">
    <source>
        <dbReference type="SAM" id="MobiDB-lite"/>
    </source>
</evidence>
<keyword evidence="5" id="KW-1185">Reference proteome</keyword>
<gene>
    <name evidence="4" type="ORF">ABUW04_00005</name>
</gene>
<dbReference type="Proteomes" id="UP001592581">
    <property type="component" value="Unassembled WGS sequence"/>
</dbReference>
<feature type="compositionally biased region" description="Polar residues" evidence="1">
    <location>
        <begin position="753"/>
        <end position="765"/>
    </location>
</feature>
<dbReference type="SMART" id="SM00490">
    <property type="entry name" value="HELICc"/>
    <property type="match status" value="1"/>
</dbReference>
<protein>
    <submittedName>
        <fullName evidence="4">Helicase associated domain protein</fullName>
    </submittedName>
</protein>
<evidence type="ECO:0000313" key="4">
    <source>
        <dbReference type="EMBL" id="MFC1436630.1"/>
    </source>
</evidence>
<evidence type="ECO:0000259" key="3">
    <source>
        <dbReference type="PROSITE" id="PS51194"/>
    </source>
</evidence>
<dbReference type="SUPFAM" id="SSF52540">
    <property type="entry name" value="P-loop containing nucleoside triphosphate hydrolases"/>
    <property type="match status" value="1"/>
</dbReference>
<proteinExistence type="predicted"/>
<dbReference type="InterPro" id="IPR050742">
    <property type="entry name" value="Helicase_Restrict-Modif_Enz"/>
</dbReference>
<sequence>MNQATTSPRPTRRLPRAHQEAHSNQLSRHLRRNGSRALYEAACGTGKTFTALLVAERLGAELVLWVMPTLDLIAQTAQAWRQDGRTEPMLAVCSADFSTHPTLARAGITTVSDVGDLAAALADDGPQTVLTTYASLEKFEQAYRAFKDLPPFDLTIVDEAHRVSGHADKAWAVIHDAKKIRTHRRLYMTATARDWDAPDLTEDPQTGLLRRRPQRPGPDQLAVALSMSDTTVFGPCVSYPLAQAIADGIVADYLVLVPTITDDQLRTQLNRPLADARRTTALHLAVLGAMKKHSLKKVIVYFNTVADAESFTTEFPATLRALTPEHRLPTAPTTVFISGDHTPEERAEILQTFTTTPYAIMANAKLLAEGINLPHIDAVVFADPTRSVVRCAQGLGRSVRKPGGDKTAYLIVPTYIPPGADPQDILGSAYEPVWAMAGAMHEHDFTIRDNLPHRSHRRLTETRQESVRRWRFDFDADPQHVARAMDLVAFNPGGPTSLPRRRLLAAAQRYHDEHGDLAVPATYTDAYGYALGRTLAEQRAAHRLGALDPVWTAELDMLGIVWDPAEASRQGNLMVCQEFYDIHQHLAIPESEPGGKYLVEQRALEAKGQLPAAQARALDRIDPHWRLPYGADWTRKYHLVRSHLRSLTDPGLLTVDTQVRDINAGGWLLRQHRQWSSLQPGQRALLTQARLDPDTHPLKPPTTVRRTFTENADLGAQFHARYGRPPKNRDEITVNGQTVKIGLWYTKARANQRRGQLTPQQSELMSQLFGPDWSGDVPGATDPRPETSDPEGTTENP</sequence>
<reference evidence="4 5" key="1">
    <citation type="submission" date="2024-06" db="EMBL/GenBank/DDBJ databases">
        <authorList>
            <person name="Lee S.D."/>
        </authorList>
    </citation>
    <scope>NUCLEOTIDE SEQUENCE [LARGE SCALE GENOMIC DNA]</scope>
    <source>
        <strain evidence="4 5">N1-10</strain>
    </source>
</reference>
<dbReference type="InterPro" id="IPR027417">
    <property type="entry name" value="P-loop_NTPase"/>
</dbReference>
<dbReference type="InterPro" id="IPR001650">
    <property type="entry name" value="Helicase_C-like"/>
</dbReference>
<dbReference type="InterPro" id="IPR014001">
    <property type="entry name" value="Helicase_ATP-bd"/>
</dbReference>
<dbReference type="PANTHER" id="PTHR47396">
    <property type="entry name" value="TYPE I RESTRICTION ENZYME ECOKI R PROTEIN"/>
    <property type="match status" value="1"/>
</dbReference>
<comment type="caution">
    <text evidence="4">The sequence shown here is derived from an EMBL/GenBank/DDBJ whole genome shotgun (WGS) entry which is preliminary data.</text>
</comment>
<feature type="region of interest" description="Disordered" evidence="1">
    <location>
        <begin position="752"/>
        <end position="797"/>
    </location>
</feature>
<dbReference type="InterPro" id="IPR005114">
    <property type="entry name" value="Helicase_assoc"/>
</dbReference>
<dbReference type="Gene3D" id="3.40.50.300">
    <property type="entry name" value="P-loop containing nucleotide triphosphate hydrolases"/>
    <property type="match status" value="2"/>
</dbReference>
<accession>A0ABV6XEE6</accession>
<dbReference type="EMBL" id="JBEUKS010000001">
    <property type="protein sequence ID" value="MFC1436630.1"/>
    <property type="molecule type" value="Genomic_DNA"/>
</dbReference>
<dbReference type="Pfam" id="PF03457">
    <property type="entry name" value="HA"/>
    <property type="match status" value="1"/>
</dbReference>